<dbReference type="Pfam" id="PF00501">
    <property type="entry name" value="AMP-binding"/>
    <property type="match status" value="1"/>
</dbReference>
<dbReference type="Gene3D" id="3.40.50.12780">
    <property type="entry name" value="N-terminal domain of ligase-like"/>
    <property type="match status" value="1"/>
</dbReference>
<dbReference type="Gene3D" id="3.30.300.30">
    <property type="match status" value="1"/>
</dbReference>
<protein>
    <submittedName>
        <fullName evidence="2">AMP-dependent synthetase</fullName>
    </submittedName>
</protein>
<proteinExistence type="predicted"/>
<sequence length="467" mass="50339">MDWAPAPFWELERWTARQALSDEHGHPVAYGELAVAADAAARPLRAGQVFGLSCANTRAGLALYLGALRRGAVPLMLDAGLSDPVRDALLQLYGVGAWFDAAGQAWNGEPDGAASPDAHEELGLLLSTSGSTASPKLVRLSRANLAANAGSIAAYLELGADEVAITTLPLHYSYGLSVVNSHLACGARIALTEASVAQGEFWQRMRDESVTSLSGVPTLWRLLARLRFERMALPALRTLTQAGGRLEPAEIEALRLGAAKAGRRLYVMYGQTEATARIAYLPPERLQDKLGSIGVAIPGGELAVADNQGRLLPDGEAEGELLYRGPNVMLGYAESAADLSRGAEIEWLRTGDLARRDADGFHWITGRLKRFIKLFGHRINLDEIEQQLRARGLQVGVAGRDDRLQVALVGQSAEFCGTLARELATQLRCTHLAVKVQSFDELPVGSNGKLLYGRLQEQLDEREIAHA</sequence>
<dbReference type="InterPro" id="IPR045851">
    <property type="entry name" value="AMP-bd_C_sf"/>
</dbReference>
<feature type="domain" description="AMP-dependent synthetase/ligase" evidence="1">
    <location>
        <begin position="113"/>
        <end position="332"/>
    </location>
</feature>
<evidence type="ECO:0000313" key="3">
    <source>
        <dbReference type="Proteomes" id="UP000249633"/>
    </source>
</evidence>
<evidence type="ECO:0000259" key="1">
    <source>
        <dbReference type="Pfam" id="PF00501"/>
    </source>
</evidence>
<dbReference type="PANTHER" id="PTHR43767:SF1">
    <property type="entry name" value="NONRIBOSOMAL PEPTIDE SYNTHASE PES1 (EUROFUNG)-RELATED"/>
    <property type="match status" value="1"/>
</dbReference>
<organism evidence="2 3">
    <name type="scientific">Roseateles depolymerans</name>
    <dbReference type="NCBI Taxonomy" id="76731"/>
    <lineage>
        <taxon>Bacteria</taxon>
        <taxon>Pseudomonadati</taxon>
        <taxon>Pseudomonadota</taxon>
        <taxon>Betaproteobacteria</taxon>
        <taxon>Burkholderiales</taxon>
        <taxon>Sphaerotilaceae</taxon>
        <taxon>Roseateles</taxon>
    </lineage>
</organism>
<dbReference type="GO" id="GO:0016878">
    <property type="term" value="F:acid-thiol ligase activity"/>
    <property type="evidence" value="ECO:0007669"/>
    <property type="project" value="UniProtKB-ARBA"/>
</dbReference>
<dbReference type="SUPFAM" id="SSF56801">
    <property type="entry name" value="Acetyl-CoA synthetase-like"/>
    <property type="match status" value="1"/>
</dbReference>
<comment type="caution">
    <text evidence="2">The sequence shown here is derived from an EMBL/GenBank/DDBJ whole genome shotgun (WGS) entry which is preliminary data.</text>
</comment>
<dbReference type="InterPro" id="IPR042099">
    <property type="entry name" value="ANL_N_sf"/>
</dbReference>
<evidence type="ECO:0000313" key="2">
    <source>
        <dbReference type="EMBL" id="PZP31335.1"/>
    </source>
</evidence>
<gene>
    <name evidence="2" type="ORF">DI603_13315</name>
</gene>
<dbReference type="EMBL" id="QFOD01000011">
    <property type="protein sequence ID" value="PZP31335.1"/>
    <property type="molecule type" value="Genomic_DNA"/>
</dbReference>
<dbReference type="Proteomes" id="UP000249633">
    <property type="component" value="Unassembled WGS sequence"/>
</dbReference>
<reference evidence="2 3" key="1">
    <citation type="submission" date="2017-08" db="EMBL/GenBank/DDBJ databases">
        <title>Infants hospitalized years apart are colonized by the same room-sourced microbial strains.</title>
        <authorList>
            <person name="Brooks B."/>
            <person name="Olm M.R."/>
            <person name="Firek B.A."/>
            <person name="Baker R."/>
            <person name="Thomas B.C."/>
            <person name="Morowitz M.J."/>
            <person name="Banfield J.F."/>
        </authorList>
    </citation>
    <scope>NUCLEOTIDE SEQUENCE [LARGE SCALE GENOMIC DNA]</scope>
    <source>
        <strain evidence="2">S2_012_000_R2_81</strain>
    </source>
</reference>
<dbReference type="AlphaFoldDB" id="A0A2W5DHJ6"/>
<name>A0A2W5DHJ6_9BURK</name>
<dbReference type="InterPro" id="IPR000873">
    <property type="entry name" value="AMP-dep_synth/lig_dom"/>
</dbReference>
<accession>A0A2W5DHJ6</accession>
<dbReference type="InterPro" id="IPR050237">
    <property type="entry name" value="ATP-dep_AMP-bd_enzyme"/>
</dbReference>
<dbReference type="PANTHER" id="PTHR43767">
    <property type="entry name" value="LONG-CHAIN-FATTY-ACID--COA LIGASE"/>
    <property type="match status" value="1"/>
</dbReference>